<gene>
    <name evidence="1" type="ORF">P9875_23640</name>
</gene>
<proteinExistence type="predicted"/>
<evidence type="ECO:0000313" key="1">
    <source>
        <dbReference type="EMBL" id="WFR78668.1"/>
    </source>
</evidence>
<name>A0ABY8I3H6_9BURK</name>
<evidence type="ECO:0000313" key="2">
    <source>
        <dbReference type="Proteomes" id="UP001219584"/>
    </source>
</evidence>
<keyword evidence="2" id="KW-1185">Reference proteome</keyword>
<dbReference type="Proteomes" id="UP001219584">
    <property type="component" value="Chromosome"/>
</dbReference>
<organism evidence="1 2">
    <name type="scientific">Janthinobacterium rivuli</name>
    <dbReference type="NCBI Taxonomy" id="2751478"/>
    <lineage>
        <taxon>Bacteria</taxon>
        <taxon>Pseudomonadati</taxon>
        <taxon>Pseudomonadota</taxon>
        <taxon>Betaproteobacteria</taxon>
        <taxon>Burkholderiales</taxon>
        <taxon>Oxalobacteraceae</taxon>
        <taxon>Janthinobacterium</taxon>
    </lineage>
</organism>
<protein>
    <submittedName>
        <fullName evidence="1">Uncharacterized protein</fullName>
    </submittedName>
</protein>
<reference evidence="1 2" key="1">
    <citation type="submission" date="2023-04" db="EMBL/GenBank/DDBJ databases">
        <title>Nanopore sequencing of Janthinobacterium from water.</title>
        <authorList>
            <person name="Ciuchcinski K."/>
            <person name="Rokowska A."/>
            <person name="Dziewit L."/>
        </authorList>
    </citation>
    <scope>NUCLEOTIDE SEQUENCE [LARGE SCALE GENOMIC DNA]</scope>
    <source>
        <strain evidence="1 2">DEMB2</strain>
    </source>
</reference>
<dbReference type="RefSeq" id="WP_152598759.1">
    <property type="nucleotide sequence ID" value="NZ_CP121464.1"/>
</dbReference>
<dbReference type="EMBL" id="CP121464">
    <property type="protein sequence ID" value="WFR78668.1"/>
    <property type="molecule type" value="Genomic_DNA"/>
</dbReference>
<sequence>MTDFLAESYSVDKNDPSDKERFFDGINEMDEIIGFMKKRECPLPGFPPPCDVNLFFGFFFDGTNNK</sequence>
<accession>A0ABY8I3H6</accession>